<dbReference type="Pfam" id="PF00270">
    <property type="entry name" value="DEAD"/>
    <property type="match status" value="1"/>
</dbReference>
<dbReference type="Gene3D" id="3.40.50.10130">
    <property type="match status" value="1"/>
</dbReference>
<dbReference type="GO" id="GO:0009378">
    <property type="term" value="F:four-way junction helicase activity"/>
    <property type="evidence" value="ECO:0007669"/>
    <property type="project" value="TreeGrafter"/>
</dbReference>
<keyword evidence="4" id="KW-0378">Hydrolase</keyword>
<dbReference type="Pfam" id="PF02732">
    <property type="entry name" value="ERCC4"/>
    <property type="match status" value="1"/>
</dbReference>
<comment type="subcellular location">
    <subcellularLocation>
        <location evidence="1">Nucleus</location>
    </subcellularLocation>
</comment>
<dbReference type="PANTHER" id="PTHR14025">
    <property type="entry name" value="FANCONI ANEMIA GROUP M FANCM FAMILY MEMBER"/>
    <property type="match status" value="1"/>
</dbReference>
<dbReference type="GO" id="GO:0004518">
    <property type="term" value="F:nuclease activity"/>
    <property type="evidence" value="ECO:0007669"/>
    <property type="project" value="InterPro"/>
</dbReference>
<feature type="compositionally biased region" description="Polar residues" evidence="8">
    <location>
        <begin position="1"/>
        <end position="13"/>
    </location>
</feature>
<dbReference type="FunFam" id="3.40.50.300:FF:000861">
    <property type="entry name" value="Fanconi anemia, complementation group M"/>
    <property type="match status" value="1"/>
</dbReference>
<dbReference type="GO" id="GO:0005524">
    <property type="term" value="F:ATP binding"/>
    <property type="evidence" value="ECO:0007669"/>
    <property type="project" value="UniProtKB-KW"/>
</dbReference>
<dbReference type="CDD" id="cd18801">
    <property type="entry name" value="SF2_C_FANCM_Hef"/>
    <property type="match status" value="1"/>
</dbReference>
<feature type="region of interest" description="Disordered" evidence="8">
    <location>
        <begin position="699"/>
        <end position="721"/>
    </location>
</feature>
<feature type="region of interest" description="Disordered" evidence="8">
    <location>
        <begin position="1329"/>
        <end position="1368"/>
    </location>
</feature>
<feature type="compositionally biased region" description="Basic residues" evidence="8">
    <location>
        <begin position="1018"/>
        <end position="1027"/>
    </location>
</feature>
<keyword evidence="6" id="KW-0067">ATP-binding</keyword>
<dbReference type="PROSITE" id="PS51194">
    <property type="entry name" value="HELICASE_CTER"/>
    <property type="match status" value="1"/>
</dbReference>
<feature type="region of interest" description="Disordered" evidence="8">
    <location>
        <begin position="1522"/>
        <end position="1568"/>
    </location>
</feature>
<dbReference type="InterPro" id="IPR010994">
    <property type="entry name" value="RuvA_2-like"/>
</dbReference>
<dbReference type="InterPro" id="IPR027417">
    <property type="entry name" value="P-loop_NTPase"/>
</dbReference>
<proteinExistence type="inferred from homology"/>
<dbReference type="InterPro" id="IPR011335">
    <property type="entry name" value="Restrct_endonuc-II-like"/>
</dbReference>
<evidence type="ECO:0000259" key="10">
    <source>
        <dbReference type="PROSITE" id="PS51194"/>
    </source>
</evidence>
<dbReference type="OMA" id="DIVPYTF"/>
<dbReference type="SMART" id="SM00891">
    <property type="entry name" value="ERCC4"/>
    <property type="match status" value="1"/>
</dbReference>
<dbReference type="STRING" id="6832.A0A553N7H5"/>
<dbReference type="GO" id="GO:0045003">
    <property type="term" value="P:double-strand break repair via synthesis-dependent strand annealing"/>
    <property type="evidence" value="ECO:0007669"/>
    <property type="project" value="TreeGrafter"/>
</dbReference>
<feature type="domain" description="Helicase C-terminal" evidence="10">
    <location>
        <begin position="508"/>
        <end position="665"/>
    </location>
</feature>
<organism evidence="11 12">
    <name type="scientific">Tigriopus californicus</name>
    <name type="common">Marine copepod</name>
    <dbReference type="NCBI Taxonomy" id="6832"/>
    <lineage>
        <taxon>Eukaryota</taxon>
        <taxon>Metazoa</taxon>
        <taxon>Ecdysozoa</taxon>
        <taxon>Arthropoda</taxon>
        <taxon>Crustacea</taxon>
        <taxon>Multicrustacea</taxon>
        <taxon>Hexanauplia</taxon>
        <taxon>Copepoda</taxon>
        <taxon>Harpacticoida</taxon>
        <taxon>Harpacticidae</taxon>
        <taxon>Tigriopus</taxon>
    </lineage>
</organism>
<dbReference type="InterPro" id="IPR014001">
    <property type="entry name" value="Helicase_ATP-bd"/>
</dbReference>
<dbReference type="InterPro" id="IPR011545">
    <property type="entry name" value="DEAD/DEAH_box_helicase_dom"/>
</dbReference>
<keyword evidence="5" id="KW-0347">Helicase</keyword>
<comment type="similarity">
    <text evidence="2">Belongs to the DEAD box helicase family. DEAH subfamily. FANCM sub-subfamily.</text>
</comment>
<keyword evidence="12" id="KW-1185">Reference proteome</keyword>
<sequence>MSQRSGRQTTLFQTWGYEGNMPNEASPIPSNTSNAQRSSHFTGHASIFKSPDPLANIVPDEEDDHLGDEEDDAFLSLALEESLAQRDFDASIASGTTQPPVLPVATPQEDLPGFDVEAGRSWVYPINYTLRTYQFDIVKACLYQNTLVTLPTGLGKTFIAAVVMYNFFRWYPSGKVVFMAPTKPLVAQQIEACFKIMGIPQSETMEMTGNVAIGAREKAWKCKRVLFMTPQVMSNDLSRGLFPSRQVKLLVVDEAHRAQGDYAYCQVVRELQKSSNPHFRVVALSATPGSDIQAVRLMLQNLMISHIELRSEDSPDIVPYTFQRSIEKVVVPLGQELTCVKNKFLTIMEHFVRRLAKNGALIRRGNSVNPTHYTKFGLLQSRNEFRQNPPATVDRTTQGVVEGDFASAISLYHAYELLLQHGMRTFFNFLTKSMDEQTGNRRLRYELNRLPVWHEISSAMTEKFVEDPKNAKLNSSRPQLLTQFGAAKGSQETNLVLGHPKLERLREMVLDHFKAKQAEGLDTKVMIFSQYRDSVQEITACLHFHRPLIKVMEFVGQAGTKGKKGLSQKEQIEVVKRFREGGFNTLVATCVGEEGLDIGEIDLIVCYDVSKSPIRLVQRMGRTGRKRAGRIIVLVTEGKEENTYNQSMYSKNSISKAILEKHKLASFLTPSPRMVPKGMNPICHKMSMIERTFQLTGKDKKAKSGGDQGHRKISGMLGSTSTGGTSFRAKSGFLDTEELAHWQTHYYVPEETVPVLKSKMEYWALEKEPAQLGRVFDLSEWILWQDRKPDRRFLGESMSANMLFKTLSFIQKDMDFSEYDSKMRLWMASEKENEDIGETRDERNLIKKEIPRVQKVKENPVLALFKQQAMIKGSSILPYSEEENELEIIEVPQPVGSPPEVVLLDDGNELGTDNPDEDKDDENDKLFQETFEEIYHNLRIPKYQSPPSFERINAQIASMSQEMIDALEFGFGVKEGSTQTFFTTKCALEEIFSHPEQFVVQSEEHPCISPVLKATKRHVSTRKHHLGRPLSSTPTNMGETQRPQDQRSKILPCLLDKSPIETRMTGSPTPKVNHSKKGRCLSFPSSPQIQDQVHDDSLNALFQDSSIDLVPNSMEMVPPRDGHDQIDAIEKSFSSKGLFDSWDGASQNKDEDNDMDMSECMGPSTSRGQQSLYSATQLALWMDESTTPSKERPRKRVASKFQFEPEIDGKTVQGKDALTPLKHESELDMFGSDDEDAFFANLDVDEKSGGNHSISAKRFKLPNLSEYETKCSTPKAAPGVHKMKTIHPNAEISIATSHPTMEAPQTQNSPVVSHLTSKRQNKRRLLVLASSSSSEDENDLTKDASASSHFSIPESVGAKNREGKSRRKASDFLELEAALSGEAESDEDCDGDDHLDGYDASFVDDRQTFNQSGLSDEKQRLVYLKSVRSPTNARDFLKASKNLRPITEDIFSQMPEPEEPVYQADSFCVGSDEEIEEAPQFTQLNTMDLLADTSGNQSVLQPRNLKSKTRLKQQFEQFYGKRSSKLEDQSIGSNRVGNEAKAPKNRIAQGGCVSSSEDESSILTSPKASVLSSSYPTRQIAGESVPSSNQTTAVPSTSEPVKMLQPELNQSLEDDQKLTVLVNSSEVHKIPNLISCLRHEHGFAIQVRPFEGAAILLSPRTAVDRITAADFTNGANRHKIVERCQRMNDLFERPCLLIETERNGESVPRTHRSKYYDLLLSQLSQSKILYYFTQSQMESASVLGALLRGEEKKKFLLPRPLKLSPLDEQILAFYQTLPGVGLGTALQLVHGFSSLGDLARSAPATIMNRTHLSEKKAREIQSYFRRAFEPDLTHAGNR</sequence>
<name>A0A553N7H5_TIGCA</name>
<dbReference type="InterPro" id="IPR039686">
    <property type="entry name" value="FANCM/Mph1-like_ID"/>
</dbReference>
<dbReference type="Gene3D" id="1.20.1320.20">
    <property type="entry name" value="hef helicase domain"/>
    <property type="match status" value="1"/>
</dbReference>
<dbReference type="GO" id="GO:0043138">
    <property type="term" value="F:3'-5' DNA helicase activity"/>
    <property type="evidence" value="ECO:0007669"/>
    <property type="project" value="InterPro"/>
</dbReference>
<feature type="compositionally biased region" description="Polar residues" evidence="8">
    <location>
        <begin position="1030"/>
        <end position="1041"/>
    </location>
</feature>
<feature type="region of interest" description="Disordered" evidence="8">
    <location>
        <begin position="1581"/>
        <end position="1600"/>
    </location>
</feature>
<dbReference type="InterPro" id="IPR006166">
    <property type="entry name" value="ERCC4_domain"/>
</dbReference>
<keyword evidence="7" id="KW-0539">Nucleus</keyword>
<evidence type="ECO:0000313" key="12">
    <source>
        <dbReference type="Proteomes" id="UP000318571"/>
    </source>
</evidence>
<dbReference type="Pfam" id="PF00271">
    <property type="entry name" value="Helicase_C"/>
    <property type="match status" value="1"/>
</dbReference>
<dbReference type="SUPFAM" id="SSF52980">
    <property type="entry name" value="Restriction endonuclease-like"/>
    <property type="match status" value="1"/>
</dbReference>
<accession>A0A553N7H5</accession>
<feature type="compositionally biased region" description="Polar residues" evidence="8">
    <location>
        <begin position="28"/>
        <end position="40"/>
    </location>
</feature>
<reference evidence="11 12" key="1">
    <citation type="journal article" date="2018" name="Nat. Ecol. Evol.">
        <title>Genomic signatures of mitonuclear coevolution across populations of Tigriopus californicus.</title>
        <authorList>
            <person name="Barreto F.S."/>
            <person name="Watson E.T."/>
            <person name="Lima T.G."/>
            <person name="Willett C.S."/>
            <person name="Edmands S."/>
            <person name="Li W."/>
            <person name="Burton R.S."/>
        </authorList>
    </citation>
    <scope>NUCLEOTIDE SEQUENCE [LARGE SCALE GENOMIC DNA]</scope>
    <source>
        <strain evidence="11 12">San Diego</strain>
    </source>
</reference>
<evidence type="ECO:0000256" key="6">
    <source>
        <dbReference type="ARBA" id="ARBA00022840"/>
    </source>
</evidence>
<evidence type="ECO:0000256" key="3">
    <source>
        <dbReference type="ARBA" id="ARBA00022741"/>
    </source>
</evidence>
<dbReference type="GO" id="GO:0000400">
    <property type="term" value="F:four-way junction DNA binding"/>
    <property type="evidence" value="ECO:0007669"/>
    <property type="project" value="TreeGrafter"/>
</dbReference>
<dbReference type="PANTHER" id="PTHR14025:SF20">
    <property type="entry name" value="FANCONI ANEMIA GROUP M PROTEIN"/>
    <property type="match status" value="1"/>
</dbReference>
<feature type="region of interest" description="Disordered" evidence="8">
    <location>
        <begin position="1"/>
        <end position="40"/>
    </location>
</feature>
<feature type="domain" description="Helicase ATP-binding" evidence="9">
    <location>
        <begin position="137"/>
        <end position="306"/>
    </location>
</feature>
<dbReference type="InterPro" id="IPR001650">
    <property type="entry name" value="Helicase_C-like"/>
</dbReference>
<dbReference type="Gene3D" id="1.10.150.20">
    <property type="entry name" value="5' to 3' exonuclease, C-terminal subdomain"/>
    <property type="match status" value="1"/>
</dbReference>
<dbReference type="CDD" id="cd18033">
    <property type="entry name" value="DEXDc_FANCM"/>
    <property type="match status" value="1"/>
</dbReference>
<feature type="region of interest" description="Disordered" evidence="8">
    <location>
        <begin position="1060"/>
        <end position="1079"/>
    </location>
</feature>
<dbReference type="EMBL" id="VCGU01000459">
    <property type="protein sequence ID" value="TRY61353.1"/>
    <property type="molecule type" value="Genomic_DNA"/>
</dbReference>
<dbReference type="PROSITE" id="PS51192">
    <property type="entry name" value="HELICASE_ATP_BIND_1"/>
    <property type="match status" value="1"/>
</dbReference>
<dbReference type="Gene3D" id="3.40.50.300">
    <property type="entry name" value="P-loop containing nucleotide triphosphate hydrolases"/>
    <property type="match status" value="2"/>
</dbReference>
<evidence type="ECO:0000256" key="2">
    <source>
        <dbReference type="ARBA" id="ARBA00009889"/>
    </source>
</evidence>
<evidence type="ECO:0000256" key="7">
    <source>
        <dbReference type="ARBA" id="ARBA00023242"/>
    </source>
</evidence>
<keyword evidence="3" id="KW-0547">Nucleotide-binding</keyword>
<dbReference type="Proteomes" id="UP000318571">
    <property type="component" value="Chromosome 8"/>
</dbReference>
<dbReference type="SMART" id="SM00490">
    <property type="entry name" value="HELICc"/>
    <property type="match status" value="1"/>
</dbReference>
<dbReference type="SUPFAM" id="SSF52540">
    <property type="entry name" value="P-loop containing nucleoside triphosphate hydrolases"/>
    <property type="match status" value="1"/>
</dbReference>
<comment type="caution">
    <text evidence="11">The sequence shown here is derived from an EMBL/GenBank/DDBJ whole genome shotgun (WGS) entry which is preliminary data.</text>
</comment>
<evidence type="ECO:0000256" key="1">
    <source>
        <dbReference type="ARBA" id="ARBA00004123"/>
    </source>
</evidence>
<feature type="compositionally biased region" description="Polar residues" evidence="8">
    <location>
        <begin position="1585"/>
        <end position="1599"/>
    </location>
</feature>
<evidence type="ECO:0000259" key="9">
    <source>
        <dbReference type="PROSITE" id="PS51192"/>
    </source>
</evidence>
<evidence type="ECO:0000256" key="8">
    <source>
        <dbReference type="SAM" id="MobiDB-lite"/>
    </source>
</evidence>
<dbReference type="GO" id="GO:0005634">
    <property type="term" value="C:nucleus"/>
    <property type="evidence" value="ECO:0007669"/>
    <property type="project" value="UniProtKB-SubCell"/>
</dbReference>
<feature type="compositionally biased region" description="Basic and acidic residues" evidence="8">
    <location>
        <begin position="699"/>
        <end position="710"/>
    </location>
</feature>
<evidence type="ECO:0000313" key="11">
    <source>
        <dbReference type="EMBL" id="TRY61353.1"/>
    </source>
</evidence>
<feature type="compositionally biased region" description="Basic and acidic residues" evidence="8">
    <location>
        <begin position="1359"/>
        <end position="1368"/>
    </location>
</feature>
<dbReference type="CDD" id="cd12091">
    <property type="entry name" value="FANCM_ID"/>
    <property type="match status" value="1"/>
</dbReference>
<dbReference type="GO" id="GO:0036297">
    <property type="term" value="P:interstrand cross-link repair"/>
    <property type="evidence" value="ECO:0007669"/>
    <property type="project" value="TreeGrafter"/>
</dbReference>
<protein>
    <recommendedName>
        <fullName evidence="13">Fanconi anemia group M protein</fullName>
    </recommendedName>
</protein>
<dbReference type="SMART" id="SM00487">
    <property type="entry name" value="DEXDc"/>
    <property type="match status" value="1"/>
</dbReference>
<dbReference type="GO" id="GO:0016787">
    <property type="term" value="F:hydrolase activity"/>
    <property type="evidence" value="ECO:0007669"/>
    <property type="project" value="UniProtKB-KW"/>
</dbReference>
<gene>
    <name evidence="11" type="ORF">TCAL_01790</name>
</gene>
<feature type="region of interest" description="Disordered" evidence="8">
    <location>
        <begin position="1300"/>
        <end position="1319"/>
    </location>
</feature>
<feature type="compositionally biased region" description="Polar residues" evidence="8">
    <location>
        <begin position="1300"/>
        <end position="1315"/>
    </location>
</feature>
<evidence type="ECO:0000256" key="4">
    <source>
        <dbReference type="ARBA" id="ARBA00022801"/>
    </source>
</evidence>
<evidence type="ECO:0008006" key="13">
    <source>
        <dbReference type="Google" id="ProtNLM"/>
    </source>
</evidence>
<dbReference type="InterPro" id="IPR044749">
    <property type="entry name" value="FANCM_DEXDc"/>
</dbReference>
<evidence type="ECO:0000256" key="5">
    <source>
        <dbReference type="ARBA" id="ARBA00022806"/>
    </source>
</evidence>
<feature type="region of interest" description="Disordered" evidence="8">
    <location>
        <begin position="1018"/>
        <end position="1048"/>
    </location>
</feature>
<dbReference type="SUPFAM" id="SSF47781">
    <property type="entry name" value="RuvA domain 2-like"/>
    <property type="match status" value="1"/>
</dbReference>